<dbReference type="EMBL" id="AFNH02000143">
    <property type="protein sequence ID" value="EZG81177.1"/>
    <property type="molecule type" value="Genomic_DNA"/>
</dbReference>
<gene>
    <name evidence="1" type="ORF">GNI_019520</name>
</gene>
<dbReference type="AlphaFoldDB" id="A0A023BC25"/>
<sequence>MGFFIEYTLRVLKGVRPTDLDKDYASPLEKDVPFADSTAWTPDAETMARVHKDFLVKDILIGQILGDVPRQDRPAPIFSRNELMEFGFKAKLVKTFVEGGDRPETTGKNTVQQQAD</sequence>
<proteinExistence type="predicted"/>
<protein>
    <submittedName>
        <fullName evidence="1">Uncharacterized protein</fullName>
    </submittedName>
</protein>
<keyword evidence="2" id="KW-1185">Reference proteome</keyword>
<reference evidence="1" key="1">
    <citation type="submission" date="2013-12" db="EMBL/GenBank/DDBJ databases">
        <authorList>
            <person name="Omoto C.K."/>
            <person name="Sibley D."/>
            <person name="Venepally P."/>
            <person name="Hadjithomas M."/>
            <person name="Karamycheva S."/>
            <person name="Brunk B."/>
            <person name="Roos D."/>
            <person name="Caler E."/>
            <person name="Lorenzi H."/>
        </authorList>
    </citation>
    <scope>NUCLEOTIDE SEQUENCE</scope>
</reference>
<comment type="caution">
    <text evidence="1">The sequence shown here is derived from an EMBL/GenBank/DDBJ whole genome shotgun (WGS) entry which is preliminary data.</text>
</comment>
<evidence type="ECO:0000313" key="1">
    <source>
        <dbReference type="EMBL" id="EZG81177.1"/>
    </source>
</evidence>
<evidence type="ECO:0000313" key="2">
    <source>
        <dbReference type="Proteomes" id="UP000019763"/>
    </source>
</evidence>
<name>A0A023BC25_GRENI</name>
<dbReference type="Proteomes" id="UP000019763">
    <property type="component" value="Unassembled WGS sequence"/>
</dbReference>
<dbReference type="RefSeq" id="XP_011134235.1">
    <property type="nucleotide sequence ID" value="XM_011135933.1"/>
</dbReference>
<dbReference type="VEuPathDB" id="CryptoDB:GNI_019520"/>
<dbReference type="GeneID" id="22910962"/>
<organism evidence="1 2">
    <name type="scientific">Gregarina niphandrodes</name>
    <name type="common">Septate eugregarine</name>
    <dbReference type="NCBI Taxonomy" id="110365"/>
    <lineage>
        <taxon>Eukaryota</taxon>
        <taxon>Sar</taxon>
        <taxon>Alveolata</taxon>
        <taxon>Apicomplexa</taxon>
        <taxon>Conoidasida</taxon>
        <taxon>Gregarinasina</taxon>
        <taxon>Eugregarinorida</taxon>
        <taxon>Gregarinidae</taxon>
        <taxon>Gregarina</taxon>
    </lineage>
</organism>
<accession>A0A023BC25</accession>